<dbReference type="InterPro" id="IPR004358">
    <property type="entry name" value="Sig_transdc_His_kin-like_C"/>
</dbReference>
<comment type="catalytic activity">
    <reaction evidence="1">
        <text>ATP + protein L-histidine = ADP + protein N-phospho-L-histidine.</text>
        <dbReference type="EC" id="2.7.13.3"/>
    </reaction>
</comment>
<dbReference type="PRINTS" id="PR00344">
    <property type="entry name" value="BCTRLSENSOR"/>
</dbReference>
<evidence type="ECO:0000256" key="3">
    <source>
        <dbReference type="ARBA" id="ARBA00022553"/>
    </source>
</evidence>
<dbReference type="Pfam" id="PF08447">
    <property type="entry name" value="PAS_3"/>
    <property type="match status" value="1"/>
</dbReference>
<comment type="caution">
    <text evidence="11">The sequence shown here is derived from an EMBL/GenBank/DDBJ whole genome shotgun (WGS) entry which is preliminary data.</text>
</comment>
<dbReference type="Pfam" id="PF00072">
    <property type="entry name" value="Response_reg"/>
    <property type="match status" value="1"/>
</dbReference>
<feature type="domain" description="PAC" evidence="10">
    <location>
        <begin position="332"/>
        <end position="384"/>
    </location>
</feature>
<evidence type="ECO:0000313" key="11">
    <source>
        <dbReference type="EMBL" id="MDY7226548.1"/>
    </source>
</evidence>
<evidence type="ECO:0000256" key="2">
    <source>
        <dbReference type="ARBA" id="ARBA00012438"/>
    </source>
</evidence>
<feature type="domain" description="PAS" evidence="9">
    <location>
        <begin position="254"/>
        <end position="326"/>
    </location>
</feature>
<dbReference type="InterPro" id="IPR035965">
    <property type="entry name" value="PAS-like_dom_sf"/>
</dbReference>
<dbReference type="EMBL" id="JAXIVS010000003">
    <property type="protein sequence ID" value="MDY7226548.1"/>
    <property type="molecule type" value="Genomic_DNA"/>
</dbReference>
<dbReference type="PROSITE" id="PS50112">
    <property type="entry name" value="PAS"/>
    <property type="match status" value="1"/>
</dbReference>
<dbReference type="Gene3D" id="3.30.450.20">
    <property type="entry name" value="PAS domain"/>
    <property type="match status" value="2"/>
</dbReference>
<evidence type="ECO:0000259" key="9">
    <source>
        <dbReference type="PROSITE" id="PS50112"/>
    </source>
</evidence>
<dbReference type="Pfam" id="PF08448">
    <property type="entry name" value="PAS_4"/>
    <property type="match status" value="1"/>
</dbReference>
<dbReference type="InterPro" id="IPR001610">
    <property type="entry name" value="PAC"/>
</dbReference>
<dbReference type="Gene3D" id="3.30.565.10">
    <property type="entry name" value="Histidine kinase-like ATPase, C-terminal domain"/>
    <property type="match status" value="1"/>
</dbReference>
<dbReference type="InterPro" id="IPR001789">
    <property type="entry name" value="Sig_transdc_resp-reg_receiver"/>
</dbReference>
<dbReference type="InterPro" id="IPR003594">
    <property type="entry name" value="HATPase_dom"/>
</dbReference>
<protein>
    <recommendedName>
        <fullName evidence="2">histidine kinase</fullName>
        <ecNumber evidence="2">2.7.13.3</ecNumber>
    </recommendedName>
</protein>
<dbReference type="NCBIfam" id="TIGR00229">
    <property type="entry name" value="sensory_box"/>
    <property type="match status" value="2"/>
</dbReference>
<keyword evidence="12" id="KW-1185">Reference proteome</keyword>
<feature type="domain" description="Histidine kinase" evidence="7">
    <location>
        <begin position="409"/>
        <end position="630"/>
    </location>
</feature>
<feature type="domain" description="Response regulatory" evidence="8">
    <location>
        <begin position="659"/>
        <end position="775"/>
    </location>
</feature>
<dbReference type="SMART" id="SM00091">
    <property type="entry name" value="PAS"/>
    <property type="match status" value="2"/>
</dbReference>
<dbReference type="PROSITE" id="PS50109">
    <property type="entry name" value="HIS_KIN"/>
    <property type="match status" value="1"/>
</dbReference>
<dbReference type="InterPro" id="IPR036097">
    <property type="entry name" value="HisK_dim/P_sf"/>
</dbReference>
<dbReference type="CDD" id="cd16922">
    <property type="entry name" value="HATPase_EvgS-ArcB-TorS-like"/>
    <property type="match status" value="1"/>
</dbReference>
<keyword evidence="4" id="KW-0808">Transferase</keyword>
<dbReference type="PANTHER" id="PTHR43047:SF63">
    <property type="entry name" value="HISTIDINE KINASE"/>
    <property type="match status" value="1"/>
</dbReference>
<dbReference type="InterPro" id="IPR011006">
    <property type="entry name" value="CheY-like_superfamily"/>
</dbReference>
<dbReference type="PROSITE" id="PS50110">
    <property type="entry name" value="RESPONSE_REGULATORY"/>
    <property type="match status" value="1"/>
</dbReference>
<dbReference type="SMART" id="SM00086">
    <property type="entry name" value="PAC"/>
    <property type="match status" value="2"/>
</dbReference>
<name>A0ABU5GZD9_9BACT</name>
<dbReference type="InterPro" id="IPR005467">
    <property type="entry name" value="His_kinase_dom"/>
</dbReference>
<dbReference type="Pfam" id="PF00512">
    <property type="entry name" value="HisKA"/>
    <property type="match status" value="1"/>
</dbReference>
<keyword evidence="11" id="KW-0067">ATP-binding</keyword>
<evidence type="ECO:0000259" key="7">
    <source>
        <dbReference type="PROSITE" id="PS50109"/>
    </source>
</evidence>
<dbReference type="Proteomes" id="UP001291309">
    <property type="component" value="Unassembled WGS sequence"/>
</dbReference>
<dbReference type="CDD" id="cd00082">
    <property type="entry name" value="HisKA"/>
    <property type="match status" value="1"/>
</dbReference>
<feature type="domain" description="PAC" evidence="10">
    <location>
        <begin position="202"/>
        <end position="253"/>
    </location>
</feature>
<dbReference type="GO" id="GO:0005524">
    <property type="term" value="F:ATP binding"/>
    <property type="evidence" value="ECO:0007669"/>
    <property type="project" value="UniProtKB-KW"/>
</dbReference>
<evidence type="ECO:0000256" key="4">
    <source>
        <dbReference type="ARBA" id="ARBA00022679"/>
    </source>
</evidence>
<dbReference type="SMART" id="SM00387">
    <property type="entry name" value="HATPase_c"/>
    <property type="match status" value="1"/>
</dbReference>
<keyword evidence="11" id="KW-0547">Nucleotide-binding</keyword>
<feature type="modified residue" description="4-aspartylphosphate" evidence="6">
    <location>
        <position position="708"/>
    </location>
</feature>
<dbReference type="InterPro" id="IPR036890">
    <property type="entry name" value="HATPase_C_sf"/>
</dbReference>
<evidence type="ECO:0000259" key="10">
    <source>
        <dbReference type="PROSITE" id="PS50113"/>
    </source>
</evidence>
<dbReference type="CDD" id="cd00130">
    <property type="entry name" value="PAS"/>
    <property type="match status" value="2"/>
</dbReference>
<dbReference type="Gene3D" id="3.40.50.2300">
    <property type="match status" value="1"/>
</dbReference>
<dbReference type="InterPro" id="IPR000014">
    <property type="entry name" value="PAS"/>
</dbReference>
<dbReference type="InterPro" id="IPR013656">
    <property type="entry name" value="PAS_4"/>
</dbReference>
<evidence type="ECO:0000259" key="8">
    <source>
        <dbReference type="PROSITE" id="PS50110"/>
    </source>
</evidence>
<dbReference type="SUPFAM" id="SSF55874">
    <property type="entry name" value="ATPase domain of HSP90 chaperone/DNA topoisomerase II/histidine kinase"/>
    <property type="match status" value="1"/>
</dbReference>
<dbReference type="PROSITE" id="PS50113">
    <property type="entry name" value="PAC"/>
    <property type="match status" value="2"/>
</dbReference>
<dbReference type="SUPFAM" id="SSF47384">
    <property type="entry name" value="Homodimeric domain of signal transducing histidine kinase"/>
    <property type="match status" value="1"/>
</dbReference>
<evidence type="ECO:0000256" key="5">
    <source>
        <dbReference type="ARBA" id="ARBA00022777"/>
    </source>
</evidence>
<evidence type="ECO:0000256" key="1">
    <source>
        <dbReference type="ARBA" id="ARBA00000085"/>
    </source>
</evidence>
<gene>
    <name evidence="11" type="ORF">SYV04_09130</name>
</gene>
<dbReference type="InterPro" id="IPR003661">
    <property type="entry name" value="HisK_dim/P_dom"/>
</dbReference>
<organism evidence="11 12">
    <name type="scientific">Hyalangium rubrum</name>
    <dbReference type="NCBI Taxonomy" id="3103134"/>
    <lineage>
        <taxon>Bacteria</taxon>
        <taxon>Pseudomonadati</taxon>
        <taxon>Myxococcota</taxon>
        <taxon>Myxococcia</taxon>
        <taxon>Myxococcales</taxon>
        <taxon>Cystobacterineae</taxon>
        <taxon>Archangiaceae</taxon>
        <taxon>Hyalangium</taxon>
    </lineage>
</organism>
<dbReference type="SUPFAM" id="SSF55785">
    <property type="entry name" value="PYP-like sensor domain (PAS domain)"/>
    <property type="match status" value="2"/>
</dbReference>
<dbReference type="RefSeq" id="WP_321545279.1">
    <property type="nucleotide sequence ID" value="NZ_JAXIVS010000003.1"/>
</dbReference>
<dbReference type="SMART" id="SM00448">
    <property type="entry name" value="REC"/>
    <property type="match status" value="1"/>
</dbReference>
<dbReference type="SUPFAM" id="SSF52172">
    <property type="entry name" value="CheY-like"/>
    <property type="match status" value="1"/>
</dbReference>
<dbReference type="Gene3D" id="1.10.287.130">
    <property type="match status" value="1"/>
</dbReference>
<keyword evidence="3 6" id="KW-0597">Phosphoprotein</keyword>
<dbReference type="InterPro" id="IPR000700">
    <property type="entry name" value="PAS-assoc_C"/>
</dbReference>
<dbReference type="PANTHER" id="PTHR43047">
    <property type="entry name" value="TWO-COMPONENT HISTIDINE PROTEIN KINASE"/>
    <property type="match status" value="1"/>
</dbReference>
<dbReference type="InterPro" id="IPR013655">
    <property type="entry name" value="PAS_fold_3"/>
</dbReference>
<sequence length="782" mass="86481">MSAPPPDAAWLPLWLLCDERGVVSTYGPGGEELLGLDPRGRTLAELFDAVVAQRLVSGPEDRFAWARPAAKEGAAPMSWRLERHRLEGGGLLVRAGPVKAATEEVPTAWERRIPRQPLHPEGNILEQQRAFMLALLDADPSLIFVKDRHGRFIFVNKALADSYSTTPDAMVLASNSQVHSNAQELKVFDVVDQRVLQTLTPVRVEESVTLRDESVIWYETHKRPLRAPNGETFVLGIAVDITERRRVEKLLHEANQRLEMAVRAGQLGLWDWDVAANTVYFSPAWKAQIGYEDAELPNSIETLTGHIHPEDLTRVLEAVGRHLQDPTKGDRYVNEFRMLAKDGTWRWIAGYALVLRDAAGAGVRATGFHVDITERKAQEEAQQVLSDNLRQTNEHLERLGRMKDEFLANMSHELRTPLNAVLGQSEAMGEGIFGPLTEEQRSSLRTIEESGKHLLSLINDVLDVTKSNAGHLELVFAPVPVEEVCQESLRLVREQARRKGLSLSYASDGQVVGLWGDRRRLRQVLLNLLSNAKKFTPEGGRIGLEVASAHEGAAVSFTVWDTGIGIADEDRQRIFEPFVQLDAGLARRHEGSGLGLALVRRLVELHHGTLTVESTLGKGSRFTVVLPVEPPAGSVTLEPVGLGVMTRLPTPYPLSAGRTVLIADDHEANTRHLEDYLKAHGFLVRIARDGEEAVRMCREMKPAVVLMDIQLPRFNGLEAIRHLRADATTAAVPMVALTALAMPGDRERCLAAGADAYLHKPVRLGEVLEVVNRLALRSAPMA</sequence>
<evidence type="ECO:0000313" key="12">
    <source>
        <dbReference type="Proteomes" id="UP001291309"/>
    </source>
</evidence>
<reference evidence="11 12" key="1">
    <citation type="submission" date="2023-12" db="EMBL/GenBank/DDBJ databases">
        <title>the genome sequence of Hyalangium sp. s54d21.</title>
        <authorList>
            <person name="Zhang X."/>
        </authorList>
    </citation>
    <scope>NUCLEOTIDE SEQUENCE [LARGE SCALE GENOMIC DNA]</scope>
    <source>
        <strain evidence="12">s54d21</strain>
    </source>
</reference>
<dbReference type="SMART" id="SM00388">
    <property type="entry name" value="HisKA"/>
    <property type="match status" value="1"/>
</dbReference>
<dbReference type="Pfam" id="PF02518">
    <property type="entry name" value="HATPase_c"/>
    <property type="match status" value="1"/>
</dbReference>
<keyword evidence="5" id="KW-0418">Kinase</keyword>
<proteinExistence type="predicted"/>
<dbReference type="EC" id="2.7.13.3" evidence="2"/>
<accession>A0ABU5GZD9</accession>
<evidence type="ECO:0000256" key="6">
    <source>
        <dbReference type="PROSITE-ProRule" id="PRU00169"/>
    </source>
</evidence>